<comment type="subunit">
    <text evidence="2">Heterodimer of 2 subunits, IMMPL1 and IMMPL2.</text>
</comment>
<dbReference type="EMBL" id="LN609529">
    <property type="protein sequence ID" value="CEF66677.1"/>
    <property type="molecule type" value="Genomic_DNA"/>
</dbReference>
<keyword evidence="3" id="KW-0999">Mitochondrion inner membrane</keyword>
<evidence type="ECO:0000256" key="3">
    <source>
        <dbReference type="ARBA" id="ARBA00022792"/>
    </source>
</evidence>
<keyword evidence="5" id="KW-0496">Mitochondrion</keyword>
<comment type="similarity">
    <text evidence="8">Belongs to the peptidase S26 family. IMP1 subfamily.</text>
</comment>
<dbReference type="WormBase" id="SRAE_2000134400">
    <property type="protein sequence ID" value="SRP10634"/>
    <property type="gene ID" value="WBGene00261548"/>
</dbReference>
<feature type="domain" description="Peptidase S26" evidence="10">
    <location>
        <begin position="28"/>
        <end position="89"/>
    </location>
</feature>
<evidence type="ECO:0000256" key="6">
    <source>
        <dbReference type="ARBA" id="ARBA00023136"/>
    </source>
</evidence>
<dbReference type="AlphaFoldDB" id="A0A090LAB5"/>
<evidence type="ECO:0000256" key="1">
    <source>
        <dbReference type="ARBA" id="ARBA00004273"/>
    </source>
</evidence>
<dbReference type="OrthoDB" id="308440at2759"/>
<comment type="subcellular location">
    <subcellularLocation>
        <location evidence="1">Mitochondrion inner membrane</location>
    </subcellularLocation>
</comment>
<evidence type="ECO:0000256" key="4">
    <source>
        <dbReference type="ARBA" id="ARBA00022801"/>
    </source>
</evidence>
<evidence type="ECO:0000313" key="13">
    <source>
        <dbReference type="WBParaSite" id="SRAE_2000134400.1"/>
    </source>
</evidence>
<dbReference type="InterPro" id="IPR036286">
    <property type="entry name" value="LexA/Signal_pep-like_sf"/>
</dbReference>
<organism evidence="11">
    <name type="scientific">Strongyloides ratti</name>
    <name type="common">Parasitic roundworm</name>
    <dbReference type="NCBI Taxonomy" id="34506"/>
    <lineage>
        <taxon>Eukaryota</taxon>
        <taxon>Metazoa</taxon>
        <taxon>Ecdysozoa</taxon>
        <taxon>Nematoda</taxon>
        <taxon>Chromadorea</taxon>
        <taxon>Rhabditida</taxon>
        <taxon>Tylenchina</taxon>
        <taxon>Panagrolaimomorpha</taxon>
        <taxon>Strongyloidoidea</taxon>
        <taxon>Strongyloididae</taxon>
        <taxon>Strongyloides</taxon>
    </lineage>
</organism>
<dbReference type="PROSITE" id="PS00761">
    <property type="entry name" value="SPASE_I_3"/>
    <property type="match status" value="1"/>
</dbReference>
<name>A0A090LAB5_STRRB</name>
<keyword evidence="12" id="KW-1185">Reference proteome</keyword>
<evidence type="ECO:0000256" key="8">
    <source>
        <dbReference type="ARBA" id="ARBA00038445"/>
    </source>
</evidence>
<dbReference type="InterPro" id="IPR019758">
    <property type="entry name" value="Pept_S26A_signal_pept_1_CS"/>
</dbReference>
<dbReference type="InterPro" id="IPR000223">
    <property type="entry name" value="Pept_S26A_signal_pept_1"/>
</dbReference>
<sequence>MSKRKKFFSELFSIKSLGRVCFFYLTTSAITRHIGEIIICKGSSMEPTISSGDIVIGERLTLKYGKLRTNDIVALIAPNDSKSLLCKRITHKEFEKVENCPFVYKNILPKGFFFVQGDNRAVSSDSRHFGPVPEGLIDVKLALRIWPLNKIGWLSDRWFWE</sequence>
<accession>A0A090LAB5</accession>
<reference evidence="13" key="2">
    <citation type="submission" date="2020-12" db="UniProtKB">
        <authorList>
            <consortium name="WormBaseParasite"/>
        </authorList>
    </citation>
    <scope>IDENTIFICATION</scope>
</reference>
<gene>
    <name evidence="11 13 14" type="ORF">SRAE_2000134400</name>
</gene>
<feature type="active site" evidence="9">
    <location>
        <position position="87"/>
    </location>
</feature>
<dbReference type="Pfam" id="PF10502">
    <property type="entry name" value="Peptidase_S26"/>
    <property type="match status" value="2"/>
</dbReference>
<feature type="active site" evidence="9">
    <location>
        <position position="44"/>
    </location>
</feature>
<dbReference type="CDD" id="cd06530">
    <property type="entry name" value="S26_SPase_I"/>
    <property type="match status" value="1"/>
</dbReference>
<dbReference type="GO" id="GO:0006465">
    <property type="term" value="P:signal peptide processing"/>
    <property type="evidence" value="ECO:0007669"/>
    <property type="project" value="InterPro"/>
</dbReference>
<keyword evidence="4" id="KW-0378">Hydrolase</keyword>
<dbReference type="CTD" id="36379042"/>
<dbReference type="GO" id="GO:0042720">
    <property type="term" value="C:mitochondrial inner membrane peptidase complex"/>
    <property type="evidence" value="ECO:0007669"/>
    <property type="project" value="TreeGrafter"/>
</dbReference>
<protein>
    <recommendedName>
        <fullName evidence="7">IMP2-like protein</fullName>
    </recommendedName>
</protein>
<dbReference type="PRINTS" id="PR00727">
    <property type="entry name" value="LEADERPTASE"/>
</dbReference>
<dbReference type="GeneID" id="36379042"/>
<evidence type="ECO:0000256" key="2">
    <source>
        <dbReference type="ARBA" id="ARBA00011805"/>
    </source>
</evidence>
<evidence type="ECO:0000313" key="14">
    <source>
        <dbReference type="WormBase" id="SRAE_2000134400"/>
    </source>
</evidence>
<dbReference type="SUPFAM" id="SSF51306">
    <property type="entry name" value="LexA/Signal peptidase"/>
    <property type="match status" value="1"/>
</dbReference>
<evidence type="ECO:0000256" key="5">
    <source>
        <dbReference type="ARBA" id="ARBA00023128"/>
    </source>
</evidence>
<reference evidence="11 12" key="1">
    <citation type="submission" date="2014-09" db="EMBL/GenBank/DDBJ databases">
        <authorList>
            <person name="Martin A.A."/>
        </authorList>
    </citation>
    <scope>NUCLEOTIDE SEQUENCE</scope>
    <source>
        <strain evidence="12">ED321</strain>
        <strain evidence="11">ED321 Heterogonic</strain>
    </source>
</reference>
<evidence type="ECO:0000259" key="10">
    <source>
        <dbReference type="Pfam" id="PF10502"/>
    </source>
</evidence>
<dbReference type="Gene3D" id="2.10.109.10">
    <property type="entry name" value="Umud Fragment, subunit A"/>
    <property type="match status" value="1"/>
</dbReference>
<dbReference type="OMA" id="STHWFWE"/>
<dbReference type="Proteomes" id="UP000035682">
    <property type="component" value="Unplaced"/>
</dbReference>
<evidence type="ECO:0000256" key="9">
    <source>
        <dbReference type="PIRSR" id="PIRSR600223-1"/>
    </source>
</evidence>
<dbReference type="GO" id="GO:0006627">
    <property type="term" value="P:protein processing involved in protein targeting to mitochondrion"/>
    <property type="evidence" value="ECO:0007669"/>
    <property type="project" value="TreeGrafter"/>
</dbReference>
<dbReference type="STRING" id="34506.A0A090LAB5"/>
<dbReference type="PANTHER" id="PTHR12383">
    <property type="entry name" value="PROTEASE FAMILY S26 MITOCHONDRIAL INNER MEMBRANE PROTEASE-RELATED"/>
    <property type="match status" value="1"/>
</dbReference>
<evidence type="ECO:0000313" key="11">
    <source>
        <dbReference type="EMBL" id="CEF66677.1"/>
    </source>
</evidence>
<dbReference type="RefSeq" id="XP_024505877.1">
    <property type="nucleotide sequence ID" value="XM_024652286.1"/>
</dbReference>
<feature type="domain" description="Peptidase S26" evidence="10">
    <location>
        <begin position="97"/>
        <end position="146"/>
    </location>
</feature>
<proteinExistence type="inferred from homology"/>
<dbReference type="GO" id="GO:0004252">
    <property type="term" value="F:serine-type endopeptidase activity"/>
    <property type="evidence" value="ECO:0007669"/>
    <property type="project" value="InterPro"/>
</dbReference>
<dbReference type="PANTHER" id="PTHR12383:SF16">
    <property type="entry name" value="MITOCHONDRIAL INNER MEMBRANE PROTEASE SUBUNIT 1"/>
    <property type="match status" value="1"/>
</dbReference>
<dbReference type="WBParaSite" id="SRAE_2000134400.1">
    <property type="protein sequence ID" value="SRAE_2000134400.1"/>
    <property type="gene ID" value="WBGene00261548"/>
</dbReference>
<keyword evidence="6" id="KW-0472">Membrane</keyword>
<evidence type="ECO:0000313" key="12">
    <source>
        <dbReference type="Proteomes" id="UP000035682"/>
    </source>
</evidence>
<dbReference type="InterPro" id="IPR052064">
    <property type="entry name" value="Mito_IMP1_subunit"/>
</dbReference>
<keyword evidence="11" id="KW-0645">Protease</keyword>
<evidence type="ECO:0000256" key="7">
    <source>
        <dbReference type="ARBA" id="ARBA00032718"/>
    </source>
</evidence>
<dbReference type="InterPro" id="IPR019533">
    <property type="entry name" value="Peptidase_S26"/>
</dbReference>